<dbReference type="RefSeq" id="WP_169684940.1">
    <property type="nucleotide sequence ID" value="NZ_JABBNU010000014.1"/>
</dbReference>
<evidence type="ECO:0000313" key="1">
    <source>
        <dbReference type="EMBL" id="NMM50576.1"/>
    </source>
</evidence>
<dbReference type="PANTHER" id="PTHR35145">
    <property type="entry name" value="CYTOPLASMIC PROTEIN-RELATED"/>
    <property type="match status" value="1"/>
</dbReference>
<proteinExistence type="predicted"/>
<dbReference type="SUPFAM" id="SSF142906">
    <property type="entry name" value="YjbR-like"/>
    <property type="match status" value="1"/>
</dbReference>
<name>A0A848J4D0_9BACT</name>
<dbReference type="InterPro" id="IPR058532">
    <property type="entry name" value="YjbR/MT2646/Rv2570-like"/>
</dbReference>
<keyword evidence="2" id="KW-1185">Reference proteome</keyword>
<gene>
    <name evidence="1" type="ORF">HH304_19355</name>
</gene>
<dbReference type="InterPro" id="IPR007351">
    <property type="entry name" value="YjbR"/>
</dbReference>
<dbReference type="EMBL" id="JABBNU010000014">
    <property type="protein sequence ID" value="NMM50576.1"/>
    <property type="molecule type" value="Genomic_DNA"/>
</dbReference>
<comment type="caution">
    <text evidence="1">The sequence shown here is derived from an EMBL/GenBank/DDBJ whole genome shotgun (WGS) entry which is preliminary data.</text>
</comment>
<protein>
    <submittedName>
        <fullName evidence="1">MmcQ/YjbR family DNA-binding protein</fullName>
    </submittedName>
</protein>
<dbReference type="InterPro" id="IPR038056">
    <property type="entry name" value="YjbR-like_sf"/>
</dbReference>
<dbReference type="Proteomes" id="UP000559010">
    <property type="component" value="Unassembled WGS sequence"/>
</dbReference>
<dbReference type="GO" id="GO:0003677">
    <property type="term" value="F:DNA binding"/>
    <property type="evidence" value="ECO:0007669"/>
    <property type="project" value="UniProtKB-KW"/>
</dbReference>
<keyword evidence="1" id="KW-0238">DNA-binding</keyword>
<organism evidence="1 2">
    <name type="scientific">Marinigracilibium pacificum</name>
    <dbReference type="NCBI Taxonomy" id="2729599"/>
    <lineage>
        <taxon>Bacteria</taxon>
        <taxon>Pseudomonadati</taxon>
        <taxon>Bacteroidota</taxon>
        <taxon>Cytophagia</taxon>
        <taxon>Cytophagales</taxon>
        <taxon>Flammeovirgaceae</taxon>
        <taxon>Marinigracilibium</taxon>
    </lineage>
</organism>
<dbReference type="PANTHER" id="PTHR35145:SF1">
    <property type="entry name" value="CYTOPLASMIC PROTEIN"/>
    <property type="match status" value="1"/>
</dbReference>
<reference evidence="1 2" key="1">
    <citation type="submission" date="2020-04" db="EMBL/GenBank/DDBJ databases">
        <title>Flammeovirgaceae bacterium KN852 isolated from deep sea.</title>
        <authorList>
            <person name="Zhang D.-C."/>
        </authorList>
    </citation>
    <scope>NUCLEOTIDE SEQUENCE [LARGE SCALE GENOMIC DNA]</scope>
    <source>
        <strain evidence="1 2">KN852</strain>
    </source>
</reference>
<dbReference type="Gene3D" id="3.90.1150.30">
    <property type="match status" value="1"/>
</dbReference>
<dbReference type="AlphaFoldDB" id="A0A848J4D0"/>
<sequence>MNVEEFRDYCLSLPDTSEDMPFDDKVLAFRVHGKIFVLSDIFEFNSINLKCDPEWAVELRERHSFIRPGYHMNKKHWNTIDLTEECGDDFLKELIGHSYECVRKTLPKKLQ</sequence>
<dbReference type="Pfam" id="PF04237">
    <property type="entry name" value="YjbR"/>
    <property type="match status" value="1"/>
</dbReference>
<accession>A0A848J4D0</accession>
<evidence type="ECO:0000313" key="2">
    <source>
        <dbReference type="Proteomes" id="UP000559010"/>
    </source>
</evidence>